<evidence type="ECO:0000313" key="2">
    <source>
        <dbReference type="EMBL" id="MFF5290716.1"/>
    </source>
</evidence>
<evidence type="ECO:0000313" key="3">
    <source>
        <dbReference type="Proteomes" id="UP001602245"/>
    </source>
</evidence>
<comment type="caution">
    <text evidence="2">The sequence shown here is derived from an EMBL/GenBank/DDBJ whole genome shotgun (WGS) entry which is preliminary data.</text>
</comment>
<dbReference type="SUPFAM" id="SSF54427">
    <property type="entry name" value="NTF2-like"/>
    <property type="match status" value="1"/>
</dbReference>
<sequence length="141" mass="15356">MNNEIRNVILARSERLAAGDIAGMQAHNAPEVVAYTLAPPLGGPLDGHDPKGLEAWLQGFEAPPQRQVTHLEITADGDVAFATSIDAMTATPRGATEPFTLWYRVTLGLRRIDGRWLVTHEHHSVPFLMDGSLRAAVDLEP</sequence>
<gene>
    <name evidence="2" type="ORF">ACFY35_14820</name>
</gene>
<dbReference type="EMBL" id="JBIAZU010000002">
    <property type="protein sequence ID" value="MFF5290716.1"/>
    <property type="molecule type" value="Genomic_DNA"/>
</dbReference>
<dbReference type="Pfam" id="PF13474">
    <property type="entry name" value="SnoaL_3"/>
    <property type="match status" value="1"/>
</dbReference>
<feature type="domain" description="SnoaL-like" evidence="1">
    <location>
        <begin position="6"/>
        <end position="127"/>
    </location>
</feature>
<dbReference type="Gene3D" id="3.10.450.50">
    <property type="match status" value="1"/>
</dbReference>
<dbReference type="InterPro" id="IPR037401">
    <property type="entry name" value="SnoaL-like"/>
</dbReference>
<organism evidence="2 3">
    <name type="scientific">Paractinoplanes globisporus</name>
    <dbReference type="NCBI Taxonomy" id="113565"/>
    <lineage>
        <taxon>Bacteria</taxon>
        <taxon>Bacillati</taxon>
        <taxon>Actinomycetota</taxon>
        <taxon>Actinomycetes</taxon>
        <taxon>Micromonosporales</taxon>
        <taxon>Micromonosporaceae</taxon>
        <taxon>Paractinoplanes</taxon>
    </lineage>
</organism>
<dbReference type="Proteomes" id="UP001602245">
    <property type="component" value="Unassembled WGS sequence"/>
</dbReference>
<proteinExistence type="predicted"/>
<protein>
    <submittedName>
        <fullName evidence="2">Nuclear transport factor 2 family protein</fullName>
    </submittedName>
</protein>
<reference evidence="2 3" key="1">
    <citation type="submission" date="2024-10" db="EMBL/GenBank/DDBJ databases">
        <title>The Natural Products Discovery Center: Release of the First 8490 Sequenced Strains for Exploring Actinobacteria Biosynthetic Diversity.</title>
        <authorList>
            <person name="Kalkreuter E."/>
            <person name="Kautsar S.A."/>
            <person name="Yang D."/>
            <person name="Bader C.D."/>
            <person name="Teijaro C.N."/>
            <person name="Fluegel L."/>
            <person name="Davis C.M."/>
            <person name="Simpson J.R."/>
            <person name="Lauterbach L."/>
            <person name="Steele A.D."/>
            <person name="Gui C."/>
            <person name="Meng S."/>
            <person name="Li G."/>
            <person name="Viehrig K."/>
            <person name="Ye F."/>
            <person name="Su P."/>
            <person name="Kiefer A.F."/>
            <person name="Nichols A."/>
            <person name="Cepeda A.J."/>
            <person name="Yan W."/>
            <person name="Fan B."/>
            <person name="Jiang Y."/>
            <person name="Adhikari A."/>
            <person name="Zheng C.-J."/>
            <person name="Schuster L."/>
            <person name="Cowan T.M."/>
            <person name="Smanski M.J."/>
            <person name="Chevrette M.G."/>
            <person name="De Carvalho L.P.S."/>
            <person name="Shen B."/>
        </authorList>
    </citation>
    <scope>NUCLEOTIDE SEQUENCE [LARGE SCALE GENOMIC DNA]</scope>
    <source>
        <strain evidence="2 3">NPDC000087</strain>
    </source>
</reference>
<keyword evidence="3" id="KW-1185">Reference proteome</keyword>
<name>A0ABW6WEV1_9ACTN</name>
<evidence type="ECO:0000259" key="1">
    <source>
        <dbReference type="Pfam" id="PF13474"/>
    </source>
</evidence>
<dbReference type="RefSeq" id="WP_020510293.1">
    <property type="nucleotide sequence ID" value="NZ_JBIAZU010000002.1"/>
</dbReference>
<dbReference type="InterPro" id="IPR032710">
    <property type="entry name" value="NTF2-like_dom_sf"/>
</dbReference>
<accession>A0ABW6WEV1</accession>